<dbReference type="InterPro" id="IPR005362">
    <property type="entry name" value="UPF0164"/>
</dbReference>
<accession>A0A0S7WJZ7</accession>
<gene>
    <name evidence="2" type="ORF">AMJ40_02825</name>
</gene>
<dbReference type="PATRIC" id="fig|1703771.3.peg.683"/>
<evidence type="ECO:0000313" key="2">
    <source>
        <dbReference type="EMBL" id="KPJ50498.1"/>
    </source>
</evidence>
<evidence type="ECO:0000313" key="3">
    <source>
        <dbReference type="Proteomes" id="UP000051124"/>
    </source>
</evidence>
<evidence type="ECO:0000256" key="1">
    <source>
        <dbReference type="ARBA" id="ARBA00005846"/>
    </source>
</evidence>
<organism evidence="2 3">
    <name type="scientific">candidate division TA06 bacterium DG_26</name>
    <dbReference type="NCBI Taxonomy" id="1703771"/>
    <lineage>
        <taxon>Bacteria</taxon>
        <taxon>Bacteria division TA06</taxon>
    </lineage>
</organism>
<dbReference type="Proteomes" id="UP000051124">
    <property type="component" value="Unassembled WGS sequence"/>
</dbReference>
<comment type="caution">
    <text evidence="2">The sequence shown here is derived from an EMBL/GenBank/DDBJ whole genome shotgun (WGS) entry which is preliminary data.</text>
</comment>
<dbReference type="Pfam" id="PF03687">
    <property type="entry name" value="UPF0164"/>
    <property type="match status" value="1"/>
</dbReference>
<name>A0A0S7WJZ7_UNCT6</name>
<proteinExistence type="inferred from homology"/>
<reference evidence="2 3" key="1">
    <citation type="journal article" date="2015" name="Microbiome">
        <title>Genomic resolution of linkages in carbon, nitrogen, and sulfur cycling among widespread estuary sediment bacteria.</title>
        <authorList>
            <person name="Baker B.J."/>
            <person name="Lazar C.S."/>
            <person name="Teske A.P."/>
            <person name="Dick G.J."/>
        </authorList>
    </citation>
    <scope>NUCLEOTIDE SEQUENCE [LARGE SCALE GENOMIC DNA]</scope>
    <source>
        <strain evidence="2">DG_26</strain>
    </source>
</reference>
<protein>
    <recommendedName>
        <fullName evidence="4">PorV/PorQ family protein</fullName>
    </recommendedName>
</protein>
<evidence type="ECO:0008006" key="4">
    <source>
        <dbReference type="Google" id="ProtNLM"/>
    </source>
</evidence>
<dbReference type="SUPFAM" id="SSF56935">
    <property type="entry name" value="Porins"/>
    <property type="match status" value="1"/>
</dbReference>
<sequence>MAACIACSLLFGQVSADKYAGEFLTLGMGGRAAGLGGAYCSIVDDASAPYWNPAAVSLVDQKEILLMHAESFGGIVAYDCVGFVFPHSKSAFGANLLRLSVRNIPLTENLEFWDWGRDGVPDTDDEGEGNGVYDQGEWTVYDERRIVRVTNSDLALFLTYGWSFSNRISVGANLKIIRREIGEYSAYGSGADFGIIYRPIPALSIGVNVQDATSTFISWSTGTWEKITPTLKLGISTSHWIRPLRGTFLVSIDQDIRFEGRRKTSQFSVGKVSDDFRLGFEYLYSNTLGVRLGSDYGDLTAGLGFKYRNYSIDYAFLSHPDLRGSYRLSASASF</sequence>
<comment type="similarity">
    <text evidence="1">Belongs to the UPF0164 family.</text>
</comment>
<dbReference type="EMBL" id="LIZT01000020">
    <property type="protein sequence ID" value="KPJ50498.1"/>
    <property type="molecule type" value="Genomic_DNA"/>
</dbReference>
<dbReference type="AlphaFoldDB" id="A0A0S7WJZ7"/>
<dbReference type="Gene3D" id="2.40.160.60">
    <property type="entry name" value="Outer membrane protein transport protein (OMPP1/FadL/TodX)"/>
    <property type="match status" value="1"/>
</dbReference>